<protein>
    <submittedName>
        <fullName evidence="2">Uncharacterized protein</fullName>
    </submittedName>
</protein>
<dbReference type="EMBL" id="SNRW01025694">
    <property type="protein sequence ID" value="KAA6361339.1"/>
    <property type="molecule type" value="Genomic_DNA"/>
</dbReference>
<evidence type="ECO:0000256" key="1">
    <source>
        <dbReference type="SAM" id="MobiDB-lite"/>
    </source>
</evidence>
<name>A0A5J4TTV7_9EUKA</name>
<dbReference type="Proteomes" id="UP000324800">
    <property type="component" value="Unassembled WGS sequence"/>
</dbReference>
<comment type="caution">
    <text evidence="2">The sequence shown here is derived from an EMBL/GenBank/DDBJ whole genome shotgun (WGS) entry which is preliminary data.</text>
</comment>
<gene>
    <name evidence="2" type="ORF">EZS28_043134</name>
</gene>
<evidence type="ECO:0000313" key="2">
    <source>
        <dbReference type="EMBL" id="KAA6361339.1"/>
    </source>
</evidence>
<dbReference type="AlphaFoldDB" id="A0A5J4TTV7"/>
<proteinExistence type="predicted"/>
<accession>A0A5J4TTV7</accession>
<feature type="region of interest" description="Disordered" evidence="1">
    <location>
        <begin position="34"/>
        <end position="58"/>
    </location>
</feature>
<organism evidence="2 3">
    <name type="scientific">Streblomastix strix</name>
    <dbReference type="NCBI Taxonomy" id="222440"/>
    <lineage>
        <taxon>Eukaryota</taxon>
        <taxon>Metamonada</taxon>
        <taxon>Preaxostyla</taxon>
        <taxon>Oxymonadida</taxon>
        <taxon>Streblomastigidae</taxon>
        <taxon>Streblomastix</taxon>
    </lineage>
</organism>
<feature type="non-terminal residue" evidence="2">
    <location>
        <position position="58"/>
    </location>
</feature>
<sequence>MSDNPTEPIHLAPERKRKIANSLKEKLLEQRREELAQEAAEQAAKDNGNNILEKTKDF</sequence>
<reference evidence="2 3" key="1">
    <citation type="submission" date="2019-03" db="EMBL/GenBank/DDBJ databases">
        <title>Single cell metagenomics reveals metabolic interactions within the superorganism composed of flagellate Streblomastix strix and complex community of Bacteroidetes bacteria on its surface.</title>
        <authorList>
            <person name="Treitli S.C."/>
            <person name="Kolisko M."/>
            <person name="Husnik F."/>
            <person name="Keeling P."/>
            <person name="Hampl V."/>
        </authorList>
    </citation>
    <scope>NUCLEOTIDE SEQUENCE [LARGE SCALE GENOMIC DNA]</scope>
    <source>
        <strain evidence="2">ST1C</strain>
    </source>
</reference>
<evidence type="ECO:0000313" key="3">
    <source>
        <dbReference type="Proteomes" id="UP000324800"/>
    </source>
</evidence>